<evidence type="ECO:0000256" key="1">
    <source>
        <dbReference type="SAM" id="Phobius"/>
    </source>
</evidence>
<name>A0AAJ1WK65_9BACI</name>
<dbReference type="RefSeq" id="WP_307256795.1">
    <property type="nucleotide sequence ID" value="NZ_JAUSUC010000011.1"/>
</dbReference>
<keyword evidence="1" id="KW-0472">Membrane</keyword>
<feature type="transmembrane region" description="Helical" evidence="1">
    <location>
        <begin position="54"/>
        <end position="75"/>
    </location>
</feature>
<reference evidence="2" key="1">
    <citation type="submission" date="2023-07" db="EMBL/GenBank/DDBJ databases">
        <title>Genomic Encyclopedia of Type Strains, Phase IV (KMG-IV): sequencing the most valuable type-strain genomes for metagenomic binning, comparative biology and taxonomic classification.</title>
        <authorList>
            <person name="Goeker M."/>
        </authorList>
    </citation>
    <scope>NUCLEOTIDE SEQUENCE</scope>
    <source>
        <strain evidence="2">DSM 23947</strain>
    </source>
</reference>
<evidence type="ECO:0000313" key="2">
    <source>
        <dbReference type="EMBL" id="MDQ0214801.1"/>
    </source>
</evidence>
<proteinExistence type="predicted"/>
<feature type="transmembrane region" description="Helical" evidence="1">
    <location>
        <begin position="30"/>
        <end position="47"/>
    </location>
</feature>
<accession>A0AAJ1WK65</accession>
<dbReference type="EMBL" id="JAUSUC010000011">
    <property type="protein sequence ID" value="MDQ0214801.1"/>
    <property type="molecule type" value="Genomic_DNA"/>
</dbReference>
<dbReference type="Proteomes" id="UP001237207">
    <property type="component" value="Unassembled WGS sequence"/>
</dbReference>
<dbReference type="AlphaFoldDB" id="A0AAJ1WK65"/>
<keyword evidence="3" id="KW-1185">Reference proteome</keyword>
<keyword evidence="1" id="KW-1133">Transmembrane helix</keyword>
<organism evidence="2 3">
    <name type="scientific">Oikeobacillus pervagus</name>
    <dbReference type="NCBI Taxonomy" id="1325931"/>
    <lineage>
        <taxon>Bacteria</taxon>
        <taxon>Bacillati</taxon>
        <taxon>Bacillota</taxon>
        <taxon>Bacilli</taxon>
        <taxon>Bacillales</taxon>
        <taxon>Bacillaceae</taxon>
        <taxon>Oikeobacillus</taxon>
    </lineage>
</organism>
<gene>
    <name evidence="2" type="ORF">J2S13_001198</name>
</gene>
<evidence type="ECO:0000313" key="3">
    <source>
        <dbReference type="Proteomes" id="UP001237207"/>
    </source>
</evidence>
<comment type="caution">
    <text evidence="2">The sequence shown here is derived from an EMBL/GenBank/DDBJ whole genome shotgun (WGS) entry which is preliminary data.</text>
</comment>
<protein>
    <submittedName>
        <fullName evidence="2">Uncharacterized protein</fullName>
    </submittedName>
</protein>
<keyword evidence="1" id="KW-0812">Transmembrane</keyword>
<sequence>MVIYVVFLIQLLVWSCYSIAEWLSKGDHTLYQWVMFIIFIYIGGIIANKFIQSIKLVGIVTISSLLFYFCLRYLFVHV</sequence>